<reference evidence="13" key="1">
    <citation type="submission" date="2016-10" db="EMBL/GenBank/DDBJ databases">
        <authorList>
            <person name="Varghese N."/>
            <person name="Submissions S."/>
        </authorList>
    </citation>
    <scope>NUCLEOTIDE SEQUENCE [LARGE SCALE GENOMIC DNA]</scope>
    <source>
        <strain evidence="13">DSM 14807</strain>
    </source>
</reference>
<dbReference type="InterPro" id="IPR006073">
    <property type="entry name" value="GTP-bd"/>
</dbReference>
<sequence length="213" mass="24890">MEIISARLVSCSADVQKCPKPHLPEYAFVGRSNVGKSSFINMLTGQHRLAKTSATPGKTQTINHYIIESRPDPLQRLRRGSWYLVDLPGYGYARQSLQQRKNWQQLIQSYLQQRKNLVYTFLLIDSSIPPQTLDLNFADQLGQWQIPFVLIFTKTDKEKQNVVHKHMQAFLKEMEKRWQHLPPYFLASAKKKTGRKEILEFIQEWNTRFQAIA</sequence>
<dbReference type="RefSeq" id="WP_092457929.1">
    <property type="nucleotide sequence ID" value="NZ_FPCJ01000001.1"/>
</dbReference>
<evidence type="ECO:0000256" key="8">
    <source>
        <dbReference type="ARBA" id="ARBA00023210"/>
    </source>
</evidence>
<dbReference type="InterPro" id="IPR019987">
    <property type="entry name" value="GTP-bd_ribosome_bio_YsxC"/>
</dbReference>
<evidence type="ECO:0000256" key="7">
    <source>
        <dbReference type="ARBA" id="ARBA00023134"/>
    </source>
</evidence>
<keyword evidence="9 10" id="KW-0131">Cell cycle</keyword>
<keyword evidence="7 10" id="KW-0342">GTP-binding</keyword>
<evidence type="ECO:0000256" key="3">
    <source>
        <dbReference type="ARBA" id="ARBA00022618"/>
    </source>
</evidence>
<accession>A0A1I7N6P3</accession>
<evidence type="ECO:0000256" key="4">
    <source>
        <dbReference type="ARBA" id="ARBA00022723"/>
    </source>
</evidence>
<dbReference type="OrthoDB" id="9804921at2"/>
<comment type="function">
    <text evidence="10">Necessary for normal cell division and for the maintenance of normal septation.</text>
</comment>
<evidence type="ECO:0000256" key="2">
    <source>
        <dbReference type="ARBA" id="ARBA00009638"/>
    </source>
</evidence>
<evidence type="ECO:0000256" key="6">
    <source>
        <dbReference type="ARBA" id="ARBA00022842"/>
    </source>
</evidence>
<evidence type="ECO:0000259" key="11">
    <source>
        <dbReference type="PROSITE" id="PS51706"/>
    </source>
</evidence>
<gene>
    <name evidence="10" type="primary">engB</name>
    <name evidence="12" type="ORF">SAMN05660895_0760</name>
</gene>
<keyword evidence="13" id="KW-1185">Reference proteome</keyword>
<evidence type="ECO:0000313" key="13">
    <source>
        <dbReference type="Proteomes" id="UP000199537"/>
    </source>
</evidence>
<dbReference type="PANTHER" id="PTHR11649:SF13">
    <property type="entry name" value="ENGB-TYPE G DOMAIN-CONTAINING PROTEIN"/>
    <property type="match status" value="1"/>
</dbReference>
<dbReference type="Gene3D" id="3.40.50.300">
    <property type="entry name" value="P-loop containing nucleotide triphosphate hydrolases"/>
    <property type="match status" value="1"/>
</dbReference>
<dbReference type="AlphaFoldDB" id="A0A1I7N6P3"/>
<evidence type="ECO:0000256" key="9">
    <source>
        <dbReference type="ARBA" id="ARBA00023306"/>
    </source>
</evidence>
<dbReference type="PANTHER" id="PTHR11649">
    <property type="entry name" value="MSS1/TRME-RELATED GTP-BINDING PROTEIN"/>
    <property type="match status" value="1"/>
</dbReference>
<evidence type="ECO:0000256" key="1">
    <source>
        <dbReference type="ARBA" id="ARBA00001946"/>
    </source>
</evidence>
<dbReference type="GO" id="GO:0046872">
    <property type="term" value="F:metal ion binding"/>
    <property type="evidence" value="ECO:0007669"/>
    <property type="project" value="UniProtKB-KW"/>
</dbReference>
<dbReference type="InterPro" id="IPR027417">
    <property type="entry name" value="P-loop_NTPase"/>
</dbReference>
<dbReference type="InterPro" id="IPR030393">
    <property type="entry name" value="G_ENGB_dom"/>
</dbReference>
<keyword evidence="6" id="KW-0460">Magnesium</keyword>
<dbReference type="SUPFAM" id="SSF52540">
    <property type="entry name" value="P-loop containing nucleoside triphosphate hydrolases"/>
    <property type="match status" value="1"/>
</dbReference>
<dbReference type="Pfam" id="PF01926">
    <property type="entry name" value="MMR_HSR1"/>
    <property type="match status" value="1"/>
</dbReference>
<dbReference type="Proteomes" id="UP000199537">
    <property type="component" value="Unassembled WGS sequence"/>
</dbReference>
<keyword evidence="3 10" id="KW-0132">Cell division</keyword>
<keyword evidence="4" id="KW-0479">Metal-binding</keyword>
<evidence type="ECO:0000313" key="12">
    <source>
        <dbReference type="EMBL" id="SFV30321.1"/>
    </source>
</evidence>
<evidence type="ECO:0000256" key="5">
    <source>
        <dbReference type="ARBA" id="ARBA00022741"/>
    </source>
</evidence>
<keyword evidence="5 10" id="KW-0547">Nucleotide-binding</keyword>
<organism evidence="12 13">
    <name type="scientific">Thermoflavifilum thermophilum</name>
    <dbReference type="NCBI Taxonomy" id="1393122"/>
    <lineage>
        <taxon>Bacteria</taxon>
        <taxon>Pseudomonadati</taxon>
        <taxon>Bacteroidota</taxon>
        <taxon>Chitinophagia</taxon>
        <taxon>Chitinophagales</taxon>
        <taxon>Chitinophagaceae</taxon>
        <taxon>Thermoflavifilum</taxon>
    </lineage>
</organism>
<dbReference type="STRING" id="1393122.SAMN05660895_0760"/>
<dbReference type="HAMAP" id="MF_00321">
    <property type="entry name" value="GTPase_EngB"/>
    <property type="match status" value="1"/>
</dbReference>
<dbReference type="PROSITE" id="PS51706">
    <property type="entry name" value="G_ENGB"/>
    <property type="match status" value="1"/>
</dbReference>
<protein>
    <recommendedName>
        <fullName evidence="10">Probable GTP-binding protein EngB</fullName>
    </recommendedName>
</protein>
<keyword evidence="8 10" id="KW-0717">Septation</keyword>
<dbReference type="EMBL" id="FPCJ01000001">
    <property type="protein sequence ID" value="SFV30321.1"/>
    <property type="molecule type" value="Genomic_DNA"/>
</dbReference>
<comment type="similarity">
    <text evidence="2 10">Belongs to the TRAFAC class TrmE-Era-EngA-EngB-Septin-like GTPase superfamily. EngB GTPase family.</text>
</comment>
<comment type="cofactor">
    <cofactor evidence="1">
        <name>Mg(2+)</name>
        <dbReference type="ChEBI" id="CHEBI:18420"/>
    </cofactor>
</comment>
<dbReference type="GO" id="GO:0005525">
    <property type="term" value="F:GTP binding"/>
    <property type="evidence" value="ECO:0007669"/>
    <property type="project" value="UniProtKB-UniRule"/>
</dbReference>
<dbReference type="GO" id="GO:0000917">
    <property type="term" value="P:division septum assembly"/>
    <property type="evidence" value="ECO:0007669"/>
    <property type="project" value="UniProtKB-KW"/>
</dbReference>
<dbReference type="NCBIfam" id="TIGR03598">
    <property type="entry name" value="GTPase_YsxC"/>
    <property type="match status" value="1"/>
</dbReference>
<dbReference type="CDD" id="cd01876">
    <property type="entry name" value="YihA_EngB"/>
    <property type="match status" value="1"/>
</dbReference>
<name>A0A1I7N6P3_9BACT</name>
<feature type="domain" description="EngB-type G" evidence="11">
    <location>
        <begin position="22"/>
        <end position="208"/>
    </location>
</feature>
<evidence type="ECO:0000256" key="10">
    <source>
        <dbReference type="HAMAP-Rule" id="MF_00321"/>
    </source>
</evidence>
<proteinExistence type="inferred from homology"/>